<dbReference type="CDD" id="cd05289">
    <property type="entry name" value="MDR_like_2"/>
    <property type="match status" value="1"/>
</dbReference>
<evidence type="ECO:0000256" key="1">
    <source>
        <dbReference type="ARBA" id="ARBA00022857"/>
    </source>
</evidence>
<dbReference type="STRING" id="297318.BK138_15175"/>
<evidence type="ECO:0000313" key="4">
    <source>
        <dbReference type="EMBL" id="OMF54508.1"/>
    </source>
</evidence>
<dbReference type="AlphaFoldDB" id="A0A1R1ERV0"/>
<organism evidence="4 5">
    <name type="scientific">Paenibacillus rhizosphaerae</name>
    <dbReference type="NCBI Taxonomy" id="297318"/>
    <lineage>
        <taxon>Bacteria</taxon>
        <taxon>Bacillati</taxon>
        <taxon>Bacillota</taxon>
        <taxon>Bacilli</taxon>
        <taxon>Bacillales</taxon>
        <taxon>Paenibacillaceae</taxon>
        <taxon>Paenibacillus</taxon>
    </lineage>
</organism>
<keyword evidence="2" id="KW-0560">Oxidoreductase</keyword>
<sequence>MKAITFNRLGPPDVLQLTELPVPSAGPGTVRVRVQTAGVMPIDAKVRSGSVPYAQSHPFPIIPGNEFAGIIDEVGDDVSEFVRGDEVIGFTMFGGYAEYVVVSSDQLVRKPAGMPWETAGGFTGNGQGAHMGLEAIRIQPGDTVLIHGAAGGLGTFAVQLALAWGAGRVIGTASEANHDHLQRLGAIPLGYGDGLAARVRAIAPAGVDAALHAGGGDDLALQASVDLVQDLSRIVAMVPSVRAQTLGIRQLTGTRSKERLAELVRIYNEGKVDIHIRKVLPLDQAREAHREIESGHGRGKIVLSV</sequence>
<accession>A0A1R1ERV0</accession>
<feature type="domain" description="Enoyl reductase (ER)" evidence="3">
    <location>
        <begin position="10"/>
        <end position="303"/>
    </location>
</feature>
<dbReference type="Proteomes" id="UP000187172">
    <property type="component" value="Unassembled WGS sequence"/>
</dbReference>
<dbReference type="SUPFAM" id="SSF51735">
    <property type="entry name" value="NAD(P)-binding Rossmann-fold domains"/>
    <property type="match status" value="1"/>
</dbReference>
<dbReference type="GO" id="GO:0035925">
    <property type="term" value="F:mRNA 3'-UTR AU-rich region binding"/>
    <property type="evidence" value="ECO:0007669"/>
    <property type="project" value="TreeGrafter"/>
</dbReference>
<dbReference type="Pfam" id="PF08240">
    <property type="entry name" value="ADH_N"/>
    <property type="match status" value="1"/>
</dbReference>
<dbReference type="GO" id="GO:0003960">
    <property type="term" value="F:quinone reductase (NADPH) activity"/>
    <property type="evidence" value="ECO:0007669"/>
    <property type="project" value="TreeGrafter"/>
</dbReference>
<dbReference type="PANTHER" id="PTHR48106">
    <property type="entry name" value="QUINONE OXIDOREDUCTASE PIG3-RELATED"/>
    <property type="match status" value="1"/>
</dbReference>
<evidence type="ECO:0000256" key="2">
    <source>
        <dbReference type="ARBA" id="ARBA00023002"/>
    </source>
</evidence>
<evidence type="ECO:0000259" key="3">
    <source>
        <dbReference type="SMART" id="SM00829"/>
    </source>
</evidence>
<dbReference type="Pfam" id="PF13602">
    <property type="entry name" value="ADH_zinc_N_2"/>
    <property type="match status" value="1"/>
</dbReference>
<keyword evidence="5" id="KW-1185">Reference proteome</keyword>
<gene>
    <name evidence="4" type="ORF">BK138_15175</name>
</gene>
<reference evidence="4 5" key="1">
    <citation type="submission" date="2016-11" db="EMBL/GenBank/DDBJ databases">
        <title>Paenibacillus species isolates.</title>
        <authorList>
            <person name="Beno S.M."/>
        </authorList>
    </citation>
    <scope>NUCLEOTIDE SEQUENCE [LARGE SCALE GENOMIC DNA]</scope>
    <source>
        <strain evidence="4 5">FSL R5-0378</strain>
    </source>
</reference>
<dbReference type="InterPro" id="IPR020843">
    <property type="entry name" value="ER"/>
</dbReference>
<dbReference type="Gene3D" id="3.40.50.720">
    <property type="entry name" value="NAD(P)-binding Rossmann-like Domain"/>
    <property type="match status" value="1"/>
</dbReference>
<dbReference type="InterPro" id="IPR036291">
    <property type="entry name" value="NAD(P)-bd_dom_sf"/>
</dbReference>
<dbReference type="SUPFAM" id="SSF50129">
    <property type="entry name" value="GroES-like"/>
    <property type="match status" value="1"/>
</dbReference>
<dbReference type="Gene3D" id="3.90.180.10">
    <property type="entry name" value="Medium-chain alcohol dehydrogenases, catalytic domain"/>
    <property type="match status" value="1"/>
</dbReference>
<keyword evidence="1" id="KW-0521">NADP</keyword>
<dbReference type="GO" id="GO:0070402">
    <property type="term" value="F:NADPH binding"/>
    <property type="evidence" value="ECO:0007669"/>
    <property type="project" value="TreeGrafter"/>
</dbReference>
<name>A0A1R1ERV0_9BACL</name>
<dbReference type="EMBL" id="MRTP01000003">
    <property type="protein sequence ID" value="OMF54508.1"/>
    <property type="molecule type" value="Genomic_DNA"/>
</dbReference>
<dbReference type="InterPro" id="IPR011032">
    <property type="entry name" value="GroES-like_sf"/>
</dbReference>
<dbReference type="InterPro" id="IPR013154">
    <property type="entry name" value="ADH-like_N"/>
</dbReference>
<comment type="caution">
    <text evidence="4">The sequence shown here is derived from an EMBL/GenBank/DDBJ whole genome shotgun (WGS) entry which is preliminary data.</text>
</comment>
<dbReference type="SMART" id="SM00829">
    <property type="entry name" value="PKS_ER"/>
    <property type="match status" value="1"/>
</dbReference>
<protein>
    <submittedName>
        <fullName evidence="4">Alcohol dehydrogenase</fullName>
    </submittedName>
</protein>
<dbReference type="GO" id="GO:0005829">
    <property type="term" value="C:cytosol"/>
    <property type="evidence" value="ECO:0007669"/>
    <property type="project" value="TreeGrafter"/>
</dbReference>
<dbReference type="RefSeq" id="WP_076170410.1">
    <property type="nucleotide sequence ID" value="NZ_MRTP01000003.1"/>
</dbReference>
<dbReference type="PANTHER" id="PTHR48106:SF13">
    <property type="entry name" value="QUINONE OXIDOREDUCTASE-RELATED"/>
    <property type="match status" value="1"/>
</dbReference>
<evidence type="ECO:0000313" key="5">
    <source>
        <dbReference type="Proteomes" id="UP000187172"/>
    </source>
</evidence>
<proteinExistence type="predicted"/>